<keyword evidence="3" id="KW-0813">Transport</keyword>
<dbReference type="InterPro" id="IPR027417">
    <property type="entry name" value="P-loop_NTPase"/>
</dbReference>
<dbReference type="CDD" id="cd03301">
    <property type="entry name" value="ABC_MalK_N"/>
    <property type="match status" value="1"/>
</dbReference>
<evidence type="ECO:0000313" key="8">
    <source>
        <dbReference type="Proteomes" id="UP001081283"/>
    </source>
</evidence>
<dbReference type="EMBL" id="JAOVZQ010000001">
    <property type="protein sequence ID" value="MCY0094223.1"/>
    <property type="molecule type" value="Genomic_DNA"/>
</dbReference>
<comment type="similarity">
    <text evidence="2">Belongs to the ABC transporter superfamily.</text>
</comment>
<dbReference type="InterPro" id="IPR047641">
    <property type="entry name" value="ABC_transpr_MalK/UgpC-like"/>
</dbReference>
<dbReference type="InterPro" id="IPR015855">
    <property type="entry name" value="ABC_transpr_MalK-like"/>
</dbReference>
<evidence type="ECO:0000256" key="4">
    <source>
        <dbReference type="ARBA" id="ARBA00022741"/>
    </source>
</evidence>
<dbReference type="Gene3D" id="2.40.50.140">
    <property type="entry name" value="Nucleic acid-binding proteins"/>
    <property type="match status" value="1"/>
</dbReference>
<dbReference type="Gene3D" id="3.40.50.300">
    <property type="entry name" value="P-loop containing nucleotide triphosphate hydrolases"/>
    <property type="match status" value="1"/>
</dbReference>
<dbReference type="PROSITE" id="PS50893">
    <property type="entry name" value="ABC_TRANSPORTER_2"/>
    <property type="match status" value="1"/>
</dbReference>
<evidence type="ECO:0000256" key="2">
    <source>
        <dbReference type="ARBA" id="ARBA00005417"/>
    </source>
</evidence>
<dbReference type="Proteomes" id="UP001081283">
    <property type="component" value="Unassembled WGS sequence"/>
</dbReference>
<feature type="domain" description="ABC transporter" evidence="6">
    <location>
        <begin position="4"/>
        <end position="234"/>
    </location>
</feature>
<name>A0ABT3YE95_9HYPH</name>
<dbReference type="Pfam" id="PF00005">
    <property type="entry name" value="ABC_tran"/>
    <property type="match status" value="1"/>
</dbReference>
<dbReference type="PANTHER" id="PTHR43875:SF10">
    <property type="entry name" value="BLL2173 PROTEIN"/>
    <property type="match status" value="1"/>
</dbReference>
<evidence type="ECO:0000256" key="5">
    <source>
        <dbReference type="ARBA" id="ARBA00022840"/>
    </source>
</evidence>
<dbReference type="NCBIfam" id="NF008653">
    <property type="entry name" value="PRK11650.1"/>
    <property type="match status" value="1"/>
</dbReference>
<dbReference type="SMART" id="SM00382">
    <property type="entry name" value="AAA"/>
    <property type="match status" value="1"/>
</dbReference>
<comment type="caution">
    <text evidence="7">The sequence shown here is derived from an EMBL/GenBank/DDBJ whole genome shotgun (WGS) entry which is preliminary data.</text>
</comment>
<keyword evidence="4" id="KW-0547">Nucleotide-binding</keyword>
<evidence type="ECO:0000256" key="3">
    <source>
        <dbReference type="ARBA" id="ARBA00022448"/>
    </source>
</evidence>
<evidence type="ECO:0000256" key="1">
    <source>
        <dbReference type="ARBA" id="ARBA00004417"/>
    </source>
</evidence>
<sequence length="357" mass="39123">MATLTIQSLRKSFGVVEVLHGLDADIQDGEFIAILGESGCGKSTLLRIIAGLEDTTSGSICIDGIDVTQQGPRDRDVAMVFQSYALYPHMTVRQNIDFPLELMGIDKPARARRIAETADLLNLTPYLDRKPRDLSGGQRQRVAMGRAIVREPKVFLFDEPLSNLDAKLRVQMRSEIRNLQQRLKVTAIYVTHDQVEALTMADRVILMNKGKIEQFAPPLELYDRPASVFVAGFVGSPPMNLVDGEIQGQGRLAAFGTEFAYAGPGAGEVSVGIRPEHVRIAEPGEALFSGRLLSSENTGDRLNLVLDVAGEEFRVSLNERMQLSHGDIIPLSIVMDSLHVFDRATGVRSCLTPTPAI</sequence>
<protein>
    <submittedName>
        <fullName evidence="7">Sn-glycerol-3-phosphate ABC transporter ATP-binding protein UgpC</fullName>
    </submittedName>
</protein>
<dbReference type="Pfam" id="PF08402">
    <property type="entry name" value="TOBE_2"/>
    <property type="match status" value="1"/>
</dbReference>
<dbReference type="PROSITE" id="PS00211">
    <property type="entry name" value="ABC_TRANSPORTER_1"/>
    <property type="match status" value="1"/>
</dbReference>
<dbReference type="InterPro" id="IPR008995">
    <property type="entry name" value="Mo/tungstate-bd_C_term_dom"/>
</dbReference>
<dbReference type="InterPro" id="IPR013611">
    <property type="entry name" value="Transp-assoc_OB_typ2"/>
</dbReference>
<evidence type="ECO:0000313" key="7">
    <source>
        <dbReference type="EMBL" id="MCY0094223.1"/>
    </source>
</evidence>
<dbReference type="GO" id="GO:0005524">
    <property type="term" value="F:ATP binding"/>
    <property type="evidence" value="ECO:0007669"/>
    <property type="project" value="UniProtKB-KW"/>
</dbReference>
<keyword evidence="5 7" id="KW-0067">ATP-binding</keyword>
<dbReference type="Gene3D" id="2.40.50.100">
    <property type="match status" value="1"/>
</dbReference>
<comment type="subcellular location">
    <subcellularLocation>
        <location evidence="1">Cell inner membrane</location>
        <topology evidence="1">Peripheral membrane protein</topology>
    </subcellularLocation>
</comment>
<dbReference type="InterPro" id="IPR003593">
    <property type="entry name" value="AAA+_ATPase"/>
</dbReference>
<dbReference type="RefSeq" id="WP_267612168.1">
    <property type="nucleotide sequence ID" value="NZ_JAOVZQ010000001.1"/>
</dbReference>
<evidence type="ECO:0000259" key="6">
    <source>
        <dbReference type="PROSITE" id="PS50893"/>
    </source>
</evidence>
<organism evidence="7 8">
    <name type="scientific">Hoeflea ulvae</name>
    <dbReference type="NCBI Taxonomy" id="2983764"/>
    <lineage>
        <taxon>Bacteria</taxon>
        <taxon>Pseudomonadati</taxon>
        <taxon>Pseudomonadota</taxon>
        <taxon>Alphaproteobacteria</taxon>
        <taxon>Hyphomicrobiales</taxon>
        <taxon>Rhizobiaceae</taxon>
        <taxon>Hoeflea</taxon>
    </lineage>
</organism>
<dbReference type="InterPro" id="IPR017871">
    <property type="entry name" value="ABC_transporter-like_CS"/>
</dbReference>
<keyword evidence="8" id="KW-1185">Reference proteome</keyword>
<dbReference type="InterPro" id="IPR012340">
    <property type="entry name" value="NA-bd_OB-fold"/>
</dbReference>
<reference evidence="7" key="1">
    <citation type="submission" date="2022-10" db="EMBL/GenBank/DDBJ databases">
        <title>Hoeflea sp. J2-29, isolated from marine algae.</title>
        <authorList>
            <person name="Kristyanto S."/>
            <person name="Kim J.M."/>
            <person name="Jeon C.O."/>
        </authorList>
    </citation>
    <scope>NUCLEOTIDE SEQUENCE</scope>
    <source>
        <strain evidence="7">J2-29</strain>
    </source>
</reference>
<dbReference type="InterPro" id="IPR003439">
    <property type="entry name" value="ABC_transporter-like_ATP-bd"/>
</dbReference>
<gene>
    <name evidence="7" type="primary">ugpC</name>
    <name evidence="7" type="ORF">OEG82_09330</name>
</gene>
<dbReference type="SUPFAM" id="SSF52540">
    <property type="entry name" value="P-loop containing nucleoside triphosphate hydrolases"/>
    <property type="match status" value="1"/>
</dbReference>
<accession>A0ABT3YE95</accession>
<dbReference type="PANTHER" id="PTHR43875">
    <property type="entry name" value="MALTODEXTRIN IMPORT ATP-BINDING PROTEIN MSMX"/>
    <property type="match status" value="1"/>
</dbReference>
<dbReference type="SUPFAM" id="SSF50331">
    <property type="entry name" value="MOP-like"/>
    <property type="match status" value="1"/>
</dbReference>
<proteinExistence type="inferred from homology"/>